<dbReference type="InterPro" id="IPR011004">
    <property type="entry name" value="Trimer_LpxA-like_sf"/>
</dbReference>
<dbReference type="Gene3D" id="2.160.10.10">
    <property type="entry name" value="Hexapeptide repeat proteins"/>
    <property type="match status" value="1"/>
</dbReference>
<sequence length="175" mass="19349">MIASKADYLEYLKSDLDNADYQPSIQGRLFNSTWRFLRLLRQEEYYLNCKQSLWGKLMLLFIRLRRKRIGERLGFTIPPNVCGKGLSLPHVGTVVINGRVTIGENCRIHVCVNIGADKVTSEVPTLGDNVYIAPGAKIFGNINIGNDVIIGANAVVNKSFPEGGCTVVGIPAKRI</sequence>
<evidence type="ECO:0000256" key="2">
    <source>
        <dbReference type="ARBA" id="ARBA00022679"/>
    </source>
</evidence>
<gene>
    <name evidence="5" type="ORF">VHP8226_03030</name>
</gene>
<evidence type="ECO:0000256" key="1">
    <source>
        <dbReference type="ARBA" id="ARBA00007274"/>
    </source>
</evidence>
<keyword evidence="6" id="KW-1185">Reference proteome</keyword>
<protein>
    <recommendedName>
        <fullName evidence="4">Serine acetyltransferase</fullName>
        <ecNumber evidence="4">2.3.1.30</ecNumber>
    </recommendedName>
</protein>
<keyword evidence="3 4" id="KW-0012">Acyltransferase</keyword>
<dbReference type="Proteomes" id="UP000838160">
    <property type="component" value="Unassembled WGS sequence"/>
</dbReference>
<dbReference type="InterPro" id="IPR005881">
    <property type="entry name" value="Ser_O-AcTrfase"/>
</dbReference>
<dbReference type="PANTHER" id="PTHR42811">
    <property type="entry name" value="SERINE ACETYLTRANSFERASE"/>
    <property type="match status" value="1"/>
</dbReference>
<evidence type="ECO:0000313" key="6">
    <source>
        <dbReference type="Proteomes" id="UP000838160"/>
    </source>
</evidence>
<dbReference type="Pfam" id="PF00132">
    <property type="entry name" value="Hexapep"/>
    <property type="match status" value="1"/>
</dbReference>
<dbReference type="RefSeq" id="WP_237485884.1">
    <property type="nucleotide sequence ID" value="NZ_CAKLCM010000003.1"/>
</dbReference>
<name>A0ABM8ZL69_9VIBR</name>
<evidence type="ECO:0000256" key="4">
    <source>
        <dbReference type="PIRNR" id="PIRNR000441"/>
    </source>
</evidence>
<evidence type="ECO:0000313" key="5">
    <source>
        <dbReference type="EMBL" id="CAH0529060.1"/>
    </source>
</evidence>
<dbReference type="SUPFAM" id="SSF51161">
    <property type="entry name" value="Trimeric LpxA-like enzymes"/>
    <property type="match status" value="1"/>
</dbReference>
<reference evidence="5" key="1">
    <citation type="submission" date="2021-12" db="EMBL/GenBank/DDBJ databases">
        <authorList>
            <person name="Rodrigo-Torres L."/>
            <person name="Arahal R. D."/>
            <person name="Lucena T."/>
        </authorList>
    </citation>
    <scope>NUCLEOTIDE SEQUENCE</scope>
    <source>
        <strain evidence="5">CECT 8226</strain>
    </source>
</reference>
<organism evidence="5 6">
    <name type="scientific">Vibrio hippocampi</name>
    <dbReference type="NCBI Taxonomy" id="654686"/>
    <lineage>
        <taxon>Bacteria</taxon>
        <taxon>Pseudomonadati</taxon>
        <taxon>Pseudomonadota</taxon>
        <taxon>Gammaproteobacteria</taxon>
        <taxon>Vibrionales</taxon>
        <taxon>Vibrionaceae</taxon>
        <taxon>Vibrio</taxon>
    </lineage>
</organism>
<dbReference type="EMBL" id="CAKLCM010000003">
    <property type="protein sequence ID" value="CAH0529060.1"/>
    <property type="molecule type" value="Genomic_DNA"/>
</dbReference>
<proteinExistence type="inferred from homology"/>
<comment type="catalytic activity">
    <reaction evidence="4">
        <text>L-serine + acetyl-CoA = O-acetyl-L-serine + CoA</text>
        <dbReference type="Rhea" id="RHEA:24560"/>
        <dbReference type="ChEBI" id="CHEBI:33384"/>
        <dbReference type="ChEBI" id="CHEBI:57287"/>
        <dbReference type="ChEBI" id="CHEBI:57288"/>
        <dbReference type="ChEBI" id="CHEBI:58340"/>
        <dbReference type="EC" id="2.3.1.30"/>
    </reaction>
</comment>
<keyword evidence="2 4" id="KW-0808">Transferase</keyword>
<comment type="caution">
    <text evidence="5">The sequence shown here is derived from an EMBL/GenBank/DDBJ whole genome shotgun (WGS) entry which is preliminary data.</text>
</comment>
<evidence type="ECO:0000256" key="3">
    <source>
        <dbReference type="ARBA" id="ARBA00023315"/>
    </source>
</evidence>
<dbReference type="CDD" id="cd03354">
    <property type="entry name" value="LbH_SAT"/>
    <property type="match status" value="1"/>
</dbReference>
<comment type="similarity">
    <text evidence="1 4">Belongs to the transferase hexapeptide repeat family.</text>
</comment>
<dbReference type="InterPro" id="IPR045304">
    <property type="entry name" value="LbH_SAT"/>
</dbReference>
<dbReference type="EC" id="2.3.1.30" evidence="4"/>
<dbReference type="PIRSF" id="PIRSF000441">
    <property type="entry name" value="CysE"/>
    <property type="match status" value="1"/>
</dbReference>
<accession>A0ABM8ZL69</accession>
<dbReference type="InterPro" id="IPR001451">
    <property type="entry name" value="Hexapep"/>
</dbReference>